<evidence type="ECO:0000313" key="2">
    <source>
        <dbReference type="Proteomes" id="UP000572268"/>
    </source>
</evidence>
<name>A0A7J6MT45_PEROL</name>
<proteinExistence type="predicted"/>
<dbReference type="Proteomes" id="UP000572268">
    <property type="component" value="Unassembled WGS sequence"/>
</dbReference>
<organism evidence="1 2">
    <name type="scientific">Perkinsus olseni</name>
    <name type="common">Perkinsus atlanticus</name>
    <dbReference type="NCBI Taxonomy" id="32597"/>
    <lineage>
        <taxon>Eukaryota</taxon>
        <taxon>Sar</taxon>
        <taxon>Alveolata</taxon>
        <taxon>Perkinsozoa</taxon>
        <taxon>Perkinsea</taxon>
        <taxon>Perkinsida</taxon>
        <taxon>Perkinsidae</taxon>
        <taxon>Perkinsus</taxon>
    </lineage>
</organism>
<accession>A0A7J6MT45</accession>
<reference evidence="1 2" key="1">
    <citation type="submission" date="2020-04" db="EMBL/GenBank/DDBJ databases">
        <title>Perkinsus olseni comparative genomics.</title>
        <authorList>
            <person name="Bogema D.R."/>
        </authorList>
    </citation>
    <scope>NUCLEOTIDE SEQUENCE [LARGE SCALE GENOMIC DNA]</scope>
    <source>
        <strain evidence="1">ATCC PRA-31</strain>
    </source>
</reference>
<comment type="caution">
    <text evidence="1">The sequence shown here is derived from an EMBL/GenBank/DDBJ whole genome shotgun (WGS) entry which is preliminary data.</text>
</comment>
<dbReference type="AlphaFoldDB" id="A0A7J6MT45"/>
<dbReference type="EMBL" id="JABANN010000025">
    <property type="protein sequence ID" value="KAF4674762.1"/>
    <property type="molecule type" value="Genomic_DNA"/>
</dbReference>
<gene>
    <name evidence="1" type="ORF">FOL46_004022</name>
</gene>
<evidence type="ECO:0000313" key="1">
    <source>
        <dbReference type="EMBL" id="KAF4674762.1"/>
    </source>
</evidence>
<sequence>MDSAGGEKDSALVLSARKPLIDLIKMRTVEDTRKRLEELIQEHLRRNPSIAEHDGRVEDGEFRDTVRKQFRIF</sequence>
<protein>
    <submittedName>
        <fullName evidence="1">Uncharacterized protein</fullName>
    </submittedName>
</protein>